<evidence type="ECO:0000313" key="3">
    <source>
        <dbReference type="Proteomes" id="UP000602381"/>
    </source>
</evidence>
<dbReference type="GO" id="GO:0016740">
    <property type="term" value="F:transferase activity"/>
    <property type="evidence" value="ECO:0007669"/>
    <property type="project" value="UniProtKB-KW"/>
</dbReference>
<feature type="domain" description="Glycosyltransferase subfamily 4-like N-terminal" evidence="1">
    <location>
        <begin position="17"/>
        <end position="176"/>
    </location>
</feature>
<comment type="caution">
    <text evidence="2">The sequence shown here is derived from an EMBL/GenBank/DDBJ whole genome shotgun (WGS) entry which is preliminary data.</text>
</comment>
<dbReference type="Proteomes" id="UP000602381">
    <property type="component" value="Unassembled WGS sequence"/>
</dbReference>
<evidence type="ECO:0000313" key="2">
    <source>
        <dbReference type="EMBL" id="GGO09306.1"/>
    </source>
</evidence>
<dbReference type="InterPro" id="IPR028098">
    <property type="entry name" value="Glyco_trans_4-like_N"/>
</dbReference>
<dbReference type="RefSeq" id="WP_188873593.1">
    <property type="nucleotide sequence ID" value="NZ_BMOV01000003.1"/>
</dbReference>
<organism evidence="2 3">
    <name type="scientific">Iodidimonas muriae</name>
    <dbReference type="NCBI Taxonomy" id="261467"/>
    <lineage>
        <taxon>Bacteria</taxon>
        <taxon>Pseudomonadati</taxon>
        <taxon>Pseudomonadota</taxon>
        <taxon>Alphaproteobacteria</taxon>
        <taxon>Iodidimonadales</taxon>
        <taxon>Iodidimonadaceae</taxon>
        <taxon>Iodidimonas</taxon>
    </lineage>
</organism>
<proteinExistence type="predicted"/>
<gene>
    <name evidence="2" type="ORF">GCM10007972_10700</name>
</gene>
<accession>A0ABQ2LCJ6</accession>
<dbReference type="PANTHER" id="PTHR12526">
    <property type="entry name" value="GLYCOSYLTRANSFERASE"/>
    <property type="match status" value="1"/>
</dbReference>
<protein>
    <submittedName>
        <fullName evidence="2">Glycosyl transferase</fullName>
    </submittedName>
</protein>
<dbReference type="Pfam" id="PF13439">
    <property type="entry name" value="Glyco_transf_4"/>
    <property type="match status" value="1"/>
</dbReference>
<dbReference type="SUPFAM" id="SSF53756">
    <property type="entry name" value="UDP-Glycosyltransferase/glycogen phosphorylase"/>
    <property type="match status" value="1"/>
</dbReference>
<dbReference type="Pfam" id="PF13692">
    <property type="entry name" value="Glyco_trans_1_4"/>
    <property type="match status" value="1"/>
</dbReference>
<name>A0ABQ2LCJ6_9PROT</name>
<evidence type="ECO:0000259" key="1">
    <source>
        <dbReference type="Pfam" id="PF13439"/>
    </source>
</evidence>
<reference evidence="3" key="1">
    <citation type="journal article" date="2019" name="Int. J. Syst. Evol. Microbiol.">
        <title>The Global Catalogue of Microorganisms (GCM) 10K type strain sequencing project: providing services to taxonomists for standard genome sequencing and annotation.</title>
        <authorList>
            <consortium name="The Broad Institute Genomics Platform"/>
            <consortium name="The Broad Institute Genome Sequencing Center for Infectious Disease"/>
            <person name="Wu L."/>
            <person name="Ma J."/>
        </authorList>
    </citation>
    <scope>NUCLEOTIDE SEQUENCE [LARGE SCALE GENOMIC DNA]</scope>
    <source>
        <strain evidence="3">JCM 17843</strain>
    </source>
</reference>
<keyword evidence="2" id="KW-0808">Transferase</keyword>
<dbReference type="Gene3D" id="3.40.50.2000">
    <property type="entry name" value="Glycogen Phosphorylase B"/>
    <property type="match status" value="2"/>
</dbReference>
<keyword evidence="3" id="KW-1185">Reference proteome</keyword>
<dbReference type="EMBL" id="BMOV01000003">
    <property type="protein sequence ID" value="GGO09306.1"/>
    <property type="molecule type" value="Genomic_DNA"/>
</dbReference>
<sequence>MASSKSVLHIITELGRGGAEHMLYKLLSAMDGNLANHHVLSLGSGGPYAEKIRALGIPVHELGMRMGRPNPMLLLRLRGLVRKLNPDLVHGWMYHGILAARLAAQGRPVVAGIRHSIYKLSSEKFATRLVIRAVASLSPSLAALTYNAHLSLDQHRNIGFSSKKACVIPNGFDPDRLRPDPKVGARLRAELGVQPDVFVVLHAARFHPMKDHKGLLQAIARIKDRNMVFLLAGTQVDSGNPALSGIQDDRVYLLGERDDIADLMTAADCLVNSSWSEAFPNVLGEAMACGLPAIATDVGESAAVLGGTGLVVPPRDPEALAKALVQMKDMPQEQRIDLGKRARQRVIETFSLSKVASDYLALYQDVLDADSR</sequence>